<dbReference type="STRING" id="3476.A0A2P5DVY8"/>
<reference evidence="3" key="1">
    <citation type="submission" date="2016-06" db="EMBL/GenBank/DDBJ databases">
        <title>Parallel loss of symbiosis genes in relatives of nitrogen-fixing non-legume Parasponia.</title>
        <authorList>
            <person name="Van Velzen R."/>
            <person name="Holmer R."/>
            <person name="Bu F."/>
            <person name="Rutten L."/>
            <person name="Van Zeijl A."/>
            <person name="Liu W."/>
            <person name="Santuari L."/>
            <person name="Cao Q."/>
            <person name="Sharma T."/>
            <person name="Shen D."/>
            <person name="Roswanjaya Y."/>
            <person name="Wardhani T."/>
            <person name="Kalhor M.S."/>
            <person name="Jansen J."/>
            <person name="Van den Hoogen J."/>
            <person name="Gungor B."/>
            <person name="Hartog M."/>
            <person name="Hontelez J."/>
            <person name="Verver J."/>
            <person name="Yang W.-C."/>
            <person name="Schijlen E."/>
            <person name="Repin R."/>
            <person name="Schilthuizen M."/>
            <person name="Schranz E."/>
            <person name="Heidstra R."/>
            <person name="Miyata K."/>
            <person name="Fedorova E."/>
            <person name="Kohlen W."/>
            <person name="Bisseling T."/>
            <person name="Smit S."/>
            <person name="Geurts R."/>
        </authorList>
    </citation>
    <scope>NUCLEOTIDE SEQUENCE [LARGE SCALE GENOMIC DNA]</scope>
    <source>
        <strain evidence="3">cv. WU1-14</strain>
    </source>
</reference>
<keyword evidence="1" id="KW-0472">Membrane</keyword>
<sequence>MMATKLIALPKVSQRPISPCRRRSTGVTACASREANGRDNYGGRLVDENMISLRLRIREMKMLEMNNEANRPPSEWMEWEKQYYVHYIEDVYEGIGLLQNYLMNTRPCLALGFLALFMLSVPISSGFVLFHVLETTKQILSWLYLMTL</sequence>
<gene>
    <name evidence="2" type="ORF">PanWU01x14_026090</name>
</gene>
<dbReference type="AlphaFoldDB" id="A0A2P5DVY8"/>
<dbReference type="PANTHER" id="PTHR33782:SF27">
    <property type="entry name" value="PROTEIN, PUTATIVE-RELATED"/>
    <property type="match status" value="1"/>
</dbReference>
<evidence type="ECO:0000256" key="1">
    <source>
        <dbReference type="SAM" id="Phobius"/>
    </source>
</evidence>
<dbReference type="OrthoDB" id="672819at2759"/>
<proteinExistence type="predicted"/>
<accession>A0A2P5DVY8</accession>
<organism evidence="2 3">
    <name type="scientific">Parasponia andersonii</name>
    <name type="common">Sponia andersonii</name>
    <dbReference type="NCBI Taxonomy" id="3476"/>
    <lineage>
        <taxon>Eukaryota</taxon>
        <taxon>Viridiplantae</taxon>
        <taxon>Streptophyta</taxon>
        <taxon>Embryophyta</taxon>
        <taxon>Tracheophyta</taxon>
        <taxon>Spermatophyta</taxon>
        <taxon>Magnoliopsida</taxon>
        <taxon>eudicotyledons</taxon>
        <taxon>Gunneridae</taxon>
        <taxon>Pentapetalae</taxon>
        <taxon>rosids</taxon>
        <taxon>fabids</taxon>
        <taxon>Rosales</taxon>
        <taxon>Cannabaceae</taxon>
        <taxon>Parasponia</taxon>
    </lineage>
</organism>
<evidence type="ECO:0000313" key="3">
    <source>
        <dbReference type="Proteomes" id="UP000237105"/>
    </source>
</evidence>
<dbReference type="Proteomes" id="UP000237105">
    <property type="component" value="Unassembled WGS sequence"/>
</dbReference>
<keyword evidence="3" id="KW-1185">Reference proteome</keyword>
<feature type="transmembrane region" description="Helical" evidence="1">
    <location>
        <begin position="108"/>
        <end position="133"/>
    </location>
</feature>
<protein>
    <submittedName>
        <fullName evidence="2">Mediator of RNA polymerase II transcription subunit</fullName>
    </submittedName>
</protein>
<name>A0A2P5DVY8_PARAD</name>
<evidence type="ECO:0000313" key="2">
    <source>
        <dbReference type="EMBL" id="PON77448.1"/>
    </source>
</evidence>
<keyword evidence="1" id="KW-0812">Transmembrane</keyword>
<dbReference type="PANTHER" id="PTHR33782">
    <property type="entry name" value="OS01G0121600 PROTEIN"/>
    <property type="match status" value="1"/>
</dbReference>
<comment type="caution">
    <text evidence="2">The sequence shown here is derived from an EMBL/GenBank/DDBJ whole genome shotgun (WGS) entry which is preliminary data.</text>
</comment>
<keyword evidence="1" id="KW-1133">Transmembrane helix</keyword>
<dbReference type="EMBL" id="JXTB01000013">
    <property type="protein sequence ID" value="PON77448.1"/>
    <property type="molecule type" value="Genomic_DNA"/>
</dbReference>